<dbReference type="InterPro" id="IPR036291">
    <property type="entry name" value="NAD(P)-bd_dom_sf"/>
</dbReference>
<protein>
    <submittedName>
        <fullName evidence="3">Gfo/Idh/MocA family oxidoreductase</fullName>
    </submittedName>
</protein>
<comment type="caution">
    <text evidence="3">The sequence shown here is derived from an EMBL/GenBank/DDBJ whole genome shotgun (WGS) entry which is preliminary data.</text>
</comment>
<dbReference type="InterPro" id="IPR000683">
    <property type="entry name" value="Gfo/Idh/MocA-like_OxRdtase_N"/>
</dbReference>
<sequence length="380" mass="40884">MRVHRQRPCRDTVNVYAGVRPVRWEEAPVRAALIGCGNMSRTWLRAALAIEGLTIVGLADLDRAAAIRLAGEFGLDDVAIAGGIDELLALARPDILFDVVVPAARHAVVRRALAAGCHVLSEKPLADTLEHAVDLVAAAADAGRVHAVMQNRRYVAGIRRLRRLIDAGALGDIDEVHCDFFKAPHFGGFREQMDHVLLLDMAIHSFDAARLLAGSDPANVMCREGNPRKSWYRAGASAAAVFSLPEGGVITYRGSWCANGLQTEWDSAWRIIGTRGSATWDGADRFAAEIVDGLPPGGELFAPLRAVPVPTLEPSDRIGGHAGVLRDFIDALRSGGEPETSSRRNFASLAMVLAAIESAEQQRPCELPRLPIELAQGHDA</sequence>
<accession>A0A5R9J9I8</accession>
<dbReference type="Gene3D" id="3.30.360.10">
    <property type="entry name" value="Dihydrodipicolinate Reductase, domain 2"/>
    <property type="match status" value="1"/>
</dbReference>
<dbReference type="GO" id="GO:0000166">
    <property type="term" value="F:nucleotide binding"/>
    <property type="evidence" value="ECO:0007669"/>
    <property type="project" value="InterPro"/>
</dbReference>
<dbReference type="InterPro" id="IPR055170">
    <property type="entry name" value="GFO_IDH_MocA-like_dom"/>
</dbReference>
<evidence type="ECO:0000313" key="3">
    <source>
        <dbReference type="EMBL" id="TLU72261.1"/>
    </source>
</evidence>
<feature type="domain" description="Gfo/Idh/MocA-like oxidoreductase N-terminal" evidence="1">
    <location>
        <begin position="30"/>
        <end position="148"/>
    </location>
</feature>
<keyword evidence="4" id="KW-1185">Reference proteome</keyword>
<dbReference type="Gene3D" id="3.40.50.720">
    <property type="entry name" value="NAD(P)-binding Rossmann-like Domain"/>
    <property type="match status" value="1"/>
</dbReference>
<evidence type="ECO:0000259" key="2">
    <source>
        <dbReference type="Pfam" id="PF22725"/>
    </source>
</evidence>
<reference evidence="3 4" key="1">
    <citation type="submission" date="2019-05" db="EMBL/GenBank/DDBJ databases">
        <authorList>
            <person name="Pankratov T."/>
            <person name="Grouzdev D."/>
        </authorList>
    </citation>
    <scope>NUCLEOTIDE SEQUENCE [LARGE SCALE GENOMIC DNA]</scope>
    <source>
        <strain evidence="3 4">KEBCLARHB70R</strain>
    </source>
</reference>
<dbReference type="PANTHER" id="PTHR43708:SF8">
    <property type="entry name" value="OXIDOREDUCTASE"/>
    <property type="match status" value="1"/>
</dbReference>
<dbReference type="SUPFAM" id="SSF51735">
    <property type="entry name" value="NAD(P)-binding Rossmann-fold domains"/>
    <property type="match status" value="1"/>
</dbReference>
<dbReference type="Pfam" id="PF01408">
    <property type="entry name" value="GFO_IDH_MocA"/>
    <property type="match status" value="1"/>
</dbReference>
<dbReference type="InterPro" id="IPR051317">
    <property type="entry name" value="Gfo/Idh/MocA_oxidoreduct"/>
</dbReference>
<feature type="domain" description="GFO/IDH/MocA-like oxidoreductase" evidence="2">
    <location>
        <begin position="158"/>
        <end position="278"/>
    </location>
</feature>
<evidence type="ECO:0000259" key="1">
    <source>
        <dbReference type="Pfam" id="PF01408"/>
    </source>
</evidence>
<name>A0A5R9J9I8_9PROT</name>
<organism evidence="3 4">
    <name type="scientific">Lichenicoccus roseus</name>
    <dbReference type="NCBI Taxonomy" id="2683649"/>
    <lineage>
        <taxon>Bacteria</taxon>
        <taxon>Pseudomonadati</taxon>
        <taxon>Pseudomonadota</taxon>
        <taxon>Alphaproteobacteria</taxon>
        <taxon>Acetobacterales</taxon>
        <taxon>Acetobacteraceae</taxon>
        <taxon>Lichenicoccus</taxon>
    </lineage>
</organism>
<dbReference type="SUPFAM" id="SSF55347">
    <property type="entry name" value="Glyceraldehyde-3-phosphate dehydrogenase-like, C-terminal domain"/>
    <property type="match status" value="1"/>
</dbReference>
<proteinExistence type="predicted"/>
<evidence type="ECO:0000313" key="4">
    <source>
        <dbReference type="Proteomes" id="UP000305654"/>
    </source>
</evidence>
<dbReference type="AlphaFoldDB" id="A0A5R9J9I8"/>
<dbReference type="Pfam" id="PF22725">
    <property type="entry name" value="GFO_IDH_MocA_C3"/>
    <property type="match status" value="1"/>
</dbReference>
<dbReference type="EMBL" id="VCDI01000004">
    <property type="protein sequence ID" value="TLU72261.1"/>
    <property type="molecule type" value="Genomic_DNA"/>
</dbReference>
<gene>
    <name evidence="3" type="ORF">FE263_13145</name>
</gene>
<dbReference type="OrthoDB" id="9800252at2"/>
<dbReference type="PANTHER" id="PTHR43708">
    <property type="entry name" value="CONSERVED EXPRESSED OXIDOREDUCTASE (EUROFUNG)"/>
    <property type="match status" value="1"/>
</dbReference>
<dbReference type="Proteomes" id="UP000305654">
    <property type="component" value="Unassembled WGS sequence"/>
</dbReference>